<dbReference type="OrthoDB" id="5193841at2"/>
<dbReference type="Proteomes" id="UP000184512">
    <property type="component" value="Unassembled WGS sequence"/>
</dbReference>
<dbReference type="AlphaFoldDB" id="A0A1M6DE34"/>
<dbReference type="EMBL" id="FQZG01000012">
    <property type="protein sequence ID" value="SHI71238.1"/>
    <property type="molecule type" value="Genomic_DNA"/>
</dbReference>
<dbReference type="STRING" id="1123357.SAMN02745244_00898"/>
<keyword evidence="2" id="KW-1185">Reference proteome</keyword>
<dbReference type="GO" id="GO:0016874">
    <property type="term" value="F:ligase activity"/>
    <property type="evidence" value="ECO:0007669"/>
    <property type="project" value="UniProtKB-KW"/>
</dbReference>
<dbReference type="Gene3D" id="3.90.1140.10">
    <property type="entry name" value="Cyclic phosphodiesterase"/>
    <property type="match status" value="1"/>
</dbReference>
<evidence type="ECO:0000313" key="1">
    <source>
        <dbReference type="EMBL" id="SHI71238.1"/>
    </source>
</evidence>
<proteinExistence type="predicted"/>
<sequence>MHSFFDAMTPWARNDGSLHVYALPDDGVTDALMAASERLDGLAALPRMPRSWLHFTVGRLAQYDDLGQAGLTRLADEIGARIAEVPAFELRLGAPEVWGQSVNCSAEPSDAWDRLVVAVRDAASAFSDEPLPQAPHCPHVSLAYATGEVSDDEVRGRLADVPAVGQVAVRAVHLVSVTVRPEVGTFDWTELANWDLRGQ</sequence>
<protein>
    <submittedName>
        <fullName evidence="1">2'-5' RNA ligase</fullName>
    </submittedName>
</protein>
<dbReference type="InterPro" id="IPR009097">
    <property type="entry name" value="Cyclic_Pdiesterase"/>
</dbReference>
<evidence type="ECO:0000313" key="2">
    <source>
        <dbReference type="Proteomes" id="UP000184512"/>
    </source>
</evidence>
<keyword evidence="1" id="KW-0436">Ligase</keyword>
<reference evidence="1 2" key="1">
    <citation type="submission" date="2016-11" db="EMBL/GenBank/DDBJ databases">
        <authorList>
            <person name="Jaros S."/>
            <person name="Januszkiewicz K."/>
            <person name="Wedrychowicz H."/>
        </authorList>
    </citation>
    <scope>NUCLEOTIDE SEQUENCE [LARGE SCALE GENOMIC DNA]</scope>
    <source>
        <strain evidence="1 2">DSM 12906</strain>
    </source>
</reference>
<organism evidence="1 2">
    <name type="scientific">Tessaracoccus bendigoensis DSM 12906</name>
    <dbReference type="NCBI Taxonomy" id="1123357"/>
    <lineage>
        <taxon>Bacteria</taxon>
        <taxon>Bacillati</taxon>
        <taxon>Actinomycetota</taxon>
        <taxon>Actinomycetes</taxon>
        <taxon>Propionibacteriales</taxon>
        <taxon>Propionibacteriaceae</taxon>
        <taxon>Tessaracoccus</taxon>
    </lineage>
</organism>
<accession>A0A1M6DE34</accession>
<dbReference type="Pfam" id="PF13563">
    <property type="entry name" value="2_5_RNA_ligase2"/>
    <property type="match status" value="1"/>
</dbReference>
<name>A0A1M6DE34_9ACTN</name>
<dbReference type="SUPFAM" id="SSF55144">
    <property type="entry name" value="LigT-like"/>
    <property type="match status" value="1"/>
</dbReference>
<dbReference type="RefSeq" id="WP_073186348.1">
    <property type="nucleotide sequence ID" value="NZ_FQZG01000012.1"/>
</dbReference>
<gene>
    <name evidence="1" type="ORF">SAMN02745244_00898</name>
</gene>